<dbReference type="Proteomes" id="UP000230084">
    <property type="component" value="Unassembled WGS sequence"/>
</dbReference>
<feature type="binding site" evidence="4">
    <location>
        <position position="357"/>
    </location>
    <ligand>
        <name>S-adenosyl-L-methionine</name>
        <dbReference type="ChEBI" id="CHEBI:59789"/>
    </ligand>
</feature>
<dbReference type="InterPro" id="IPR030390">
    <property type="entry name" value="MeTrfase_TrmA_AS"/>
</dbReference>
<feature type="active site" evidence="5">
    <location>
        <position position="384"/>
    </location>
</feature>
<dbReference type="Pfam" id="PF01938">
    <property type="entry name" value="TRAM"/>
    <property type="match status" value="1"/>
</dbReference>
<dbReference type="Gene3D" id="2.40.50.1070">
    <property type="match status" value="1"/>
</dbReference>
<dbReference type="InterPro" id="IPR029063">
    <property type="entry name" value="SAM-dependent_MTases_sf"/>
</dbReference>
<evidence type="ECO:0000256" key="2">
    <source>
        <dbReference type="ARBA" id="ARBA00022679"/>
    </source>
</evidence>
<feature type="binding site" evidence="4">
    <location>
        <position position="265"/>
    </location>
    <ligand>
        <name>S-adenosyl-L-methionine</name>
        <dbReference type="ChEBI" id="CHEBI:59789"/>
    </ligand>
</feature>
<dbReference type="InterPro" id="IPR012340">
    <property type="entry name" value="NA-bd_OB-fold"/>
</dbReference>
<dbReference type="SUPFAM" id="SSF53335">
    <property type="entry name" value="S-adenosyl-L-methionine-dependent methyltransferases"/>
    <property type="match status" value="1"/>
</dbReference>
<dbReference type="InterPro" id="IPR010280">
    <property type="entry name" value="U5_MeTrfase_fam"/>
</dbReference>
<evidence type="ECO:0000256" key="1">
    <source>
        <dbReference type="ARBA" id="ARBA00022603"/>
    </source>
</evidence>
<dbReference type="PANTHER" id="PTHR11061">
    <property type="entry name" value="RNA M5U METHYLTRANSFERASE"/>
    <property type="match status" value="1"/>
</dbReference>
<dbReference type="NCBIfam" id="TIGR00479">
    <property type="entry name" value="rumA"/>
    <property type="match status" value="1"/>
</dbReference>
<reference evidence="7 8" key="1">
    <citation type="submission" date="2017-09" db="EMBL/GenBank/DDBJ databases">
        <title>Depth-based differentiation of microbial function through sediment-hosted aquifers and enrichment of novel symbionts in the deep terrestrial subsurface.</title>
        <authorList>
            <person name="Probst A.J."/>
            <person name="Ladd B."/>
            <person name="Jarett J.K."/>
            <person name="Geller-Mcgrath D.E."/>
            <person name="Sieber C.M."/>
            <person name="Emerson J.B."/>
            <person name="Anantharaman K."/>
            <person name="Thomas B.C."/>
            <person name="Malmstrom R."/>
            <person name="Stieglmeier M."/>
            <person name="Klingl A."/>
            <person name="Woyke T."/>
            <person name="Ryan C.M."/>
            <person name="Banfield J.F."/>
        </authorList>
    </citation>
    <scope>NUCLEOTIDE SEQUENCE [LARGE SCALE GENOMIC DNA]</scope>
    <source>
        <strain evidence="7">CG10_big_fil_rev_8_21_14_0_10_50_16</strain>
    </source>
</reference>
<dbReference type="AlphaFoldDB" id="A0A2H0RN76"/>
<keyword evidence="3 4" id="KW-0949">S-adenosyl-L-methionine</keyword>
<keyword evidence="2 4" id="KW-0808">Transferase</keyword>
<dbReference type="InterPro" id="IPR002792">
    <property type="entry name" value="TRAM_dom"/>
</dbReference>
<sequence>MEPIKIDKMVFGGQGMGRLEDGHIAFVWNALPGEEVEMEVLKKKRGFREGIARSILTASPDRIDPVEPGSYLSTSPWQMMTFEAEQRYKVEMAKEALQKLGHIETATLPIVGDEQAMYGYRNKMEFSFFTETRDTPMQLCFYARGSHQKVAVEGSALAEPIINEVAHKVLDWLIAQEVNRLDLKTLIVRSDGQGQAIAALFVKEALDVDVYPELSDTFKGFQIYFSNPKSPASVPTDLLFSCGDDSLVVDLNGVQLQCGLLSFFQVNQPIFAKTLTAIQEYLGPNQEIVDVYSGVGSIGLCLASSAKSVTLVENNAEACEYTRQNVSRNKIKNATVVEAAAEHVVEEIVGDRVIILDPPRAGVHGDVIDRLLEVLPPKIVYLSCNISTQARDIQLLLGSYRVVSGSLYNYFPRTPHVESLMFLERI</sequence>
<dbReference type="EMBL" id="PCYM01000001">
    <property type="protein sequence ID" value="PIR47896.1"/>
    <property type="molecule type" value="Genomic_DNA"/>
</dbReference>
<dbReference type="SUPFAM" id="SSF50249">
    <property type="entry name" value="Nucleic acid-binding proteins"/>
    <property type="match status" value="1"/>
</dbReference>
<dbReference type="GO" id="GO:0070041">
    <property type="term" value="F:rRNA (uridine-C5-)-methyltransferase activity"/>
    <property type="evidence" value="ECO:0007669"/>
    <property type="project" value="TreeGrafter"/>
</dbReference>
<keyword evidence="1 4" id="KW-0489">Methyltransferase</keyword>
<feature type="binding site" evidence="4">
    <location>
        <position position="292"/>
    </location>
    <ligand>
        <name>S-adenosyl-L-methionine</name>
        <dbReference type="ChEBI" id="CHEBI:59789"/>
    </ligand>
</feature>
<dbReference type="GO" id="GO:0070475">
    <property type="term" value="P:rRNA base methylation"/>
    <property type="evidence" value="ECO:0007669"/>
    <property type="project" value="TreeGrafter"/>
</dbReference>
<evidence type="ECO:0000259" key="6">
    <source>
        <dbReference type="PROSITE" id="PS50926"/>
    </source>
</evidence>
<name>A0A2H0RN76_9BACT</name>
<dbReference type="PROSITE" id="PS01230">
    <property type="entry name" value="TRMA_1"/>
    <property type="match status" value="1"/>
</dbReference>
<dbReference type="PANTHER" id="PTHR11061:SF30">
    <property type="entry name" value="TRNA (URACIL(54)-C(5))-METHYLTRANSFERASE"/>
    <property type="match status" value="1"/>
</dbReference>
<evidence type="ECO:0000313" key="8">
    <source>
        <dbReference type="Proteomes" id="UP000230084"/>
    </source>
</evidence>
<dbReference type="PROSITE" id="PS50926">
    <property type="entry name" value="TRAM"/>
    <property type="match status" value="1"/>
</dbReference>
<evidence type="ECO:0000256" key="3">
    <source>
        <dbReference type="ARBA" id="ARBA00022691"/>
    </source>
</evidence>
<evidence type="ECO:0000256" key="5">
    <source>
        <dbReference type="PROSITE-ProRule" id="PRU10015"/>
    </source>
</evidence>
<dbReference type="Gene3D" id="2.40.50.140">
    <property type="entry name" value="Nucleic acid-binding proteins"/>
    <property type="match status" value="1"/>
</dbReference>
<comment type="caution">
    <text evidence="7">The sequence shown here is derived from an EMBL/GenBank/DDBJ whole genome shotgun (WGS) entry which is preliminary data.</text>
</comment>
<dbReference type="Pfam" id="PF05958">
    <property type="entry name" value="tRNA_U5-meth_tr"/>
    <property type="match status" value="1"/>
</dbReference>
<feature type="binding site" evidence="4">
    <location>
        <position position="313"/>
    </location>
    <ligand>
        <name>S-adenosyl-L-methionine</name>
        <dbReference type="ChEBI" id="CHEBI:59789"/>
    </ligand>
</feature>
<gene>
    <name evidence="7" type="ORF">COV06_00650</name>
</gene>
<evidence type="ECO:0000313" key="7">
    <source>
        <dbReference type="EMBL" id="PIR47896.1"/>
    </source>
</evidence>
<comment type="similarity">
    <text evidence="4">Belongs to the class I-like SAM-binding methyltransferase superfamily. RNA M5U methyltransferase family.</text>
</comment>
<feature type="active site" description="Nucleophile" evidence="4">
    <location>
        <position position="384"/>
    </location>
</feature>
<dbReference type="Gene3D" id="3.40.50.150">
    <property type="entry name" value="Vaccinia Virus protein VP39"/>
    <property type="match status" value="1"/>
</dbReference>
<proteinExistence type="inferred from homology"/>
<dbReference type="PROSITE" id="PS51687">
    <property type="entry name" value="SAM_MT_RNA_M5U"/>
    <property type="match status" value="1"/>
</dbReference>
<organism evidence="7 8">
    <name type="scientific">Candidatus Uhrbacteria bacterium CG10_big_fil_rev_8_21_14_0_10_50_16</name>
    <dbReference type="NCBI Taxonomy" id="1975039"/>
    <lineage>
        <taxon>Bacteria</taxon>
        <taxon>Candidatus Uhriibacteriota</taxon>
    </lineage>
</organism>
<accession>A0A2H0RN76</accession>
<evidence type="ECO:0000256" key="4">
    <source>
        <dbReference type="PROSITE-ProRule" id="PRU01024"/>
    </source>
</evidence>
<protein>
    <submittedName>
        <fullName evidence="7">23S rRNA (Uracil(1939)-C(5))-methyltransferase RlmD</fullName>
    </submittedName>
</protein>
<feature type="domain" description="TRAM" evidence="6">
    <location>
        <begin position="1"/>
        <end position="54"/>
    </location>
</feature>